<dbReference type="EMBL" id="QQAX01000020">
    <property type="protein sequence ID" value="RDI41320.1"/>
    <property type="molecule type" value="Genomic_DNA"/>
</dbReference>
<evidence type="ECO:0000256" key="2">
    <source>
        <dbReference type="HAMAP-Rule" id="MF_00634"/>
    </source>
</evidence>
<evidence type="ECO:0000313" key="3">
    <source>
        <dbReference type="EMBL" id="RDI41320.1"/>
    </source>
</evidence>
<dbReference type="HAMAP" id="MF_00634">
    <property type="entry name" value="UPF0235"/>
    <property type="match status" value="1"/>
</dbReference>
<dbReference type="AlphaFoldDB" id="A0A370GDL6"/>
<evidence type="ECO:0000313" key="4">
    <source>
        <dbReference type="Proteomes" id="UP000254720"/>
    </source>
</evidence>
<dbReference type="InterPro" id="IPR036591">
    <property type="entry name" value="YggU-like_sf"/>
</dbReference>
<comment type="caution">
    <text evidence="3">The sequence shown here is derived from an EMBL/GenBank/DDBJ whole genome shotgun (WGS) entry which is preliminary data.</text>
</comment>
<dbReference type="SUPFAM" id="SSF69786">
    <property type="entry name" value="YggU-like"/>
    <property type="match status" value="1"/>
</dbReference>
<dbReference type="PANTHER" id="PTHR13420:SF7">
    <property type="entry name" value="UPF0235 PROTEIN C15ORF40"/>
    <property type="match status" value="1"/>
</dbReference>
<reference evidence="3 4" key="1">
    <citation type="submission" date="2018-07" db="EMBL/GenBank/DDBJ databases">
        <title>Genomic Encyclopedia of Type Strains, Phase IV (KMG-IV): sequencing the most valuable type-strain genomes for metagenomic binning, comparative biology and taxonomic classification.</title>
        <authorList>
            <person name="Goeker M."/>
        </authorList>
    </citation>
    <scope>NUCLEOTIDE SEQUENCE [LARGE SCALE GENOMIC DNA]</scope>
    <source>
        <strain evidence="3 4">DSM 16500</strain>
    </source>
</reference>
<proteinExistence type="inferred from homology"/>
<accession>A0A370GDL6</accession>
<protein>
    <recommendedName>
        <fullName evidence="2">UPF0235 protein C8D86_12020</fullName>
    </recommendedName>
</protein>
<sequence length="100" mass="11674">MLRLAKPEAPWYYWRDSALYLHIYLQPRASKNEITGVHEDCLKVRLTAPPIEGRANLALLKYLAHCFKVAERQVTLVKGEQSRKKWIRIDSPRDLSLINT</sequence>
<dbReference type="NCBIfam" id="TIGR00251">
    <property type="entry name" value="DUF167 family protein"/>
    <property type="match status" value="1"/>
</dbReference>
<evidence type="ECO:0000256" key="1">
    <source>
        <dbReference type="ARBA" id="ARBA00010364"/>
    </source>
</evidence>
<name>A0A370GDL6_9COXI</name>
<dbReference type="GO" id="GO:0005737">
    <property type="term" value="C:cytoplasm"/>
    <property type="evidence" value="ECO:0007669"/>
    <property type="project" value="TreeGrafter"/>
</dbReference>
<gene>
    <name evidence="3" type="ORF">C8D86_12020</name>
</gene>
<dbReference type="SMART" id="SM01152">
    <property type="entry name" value="DUF167"/>
    <property type="match status" value="1"/>
</dbReference>
<dbReference type="Pfam" id="PF02594">
    <property type="entry name" value="DUF167"/>
    <property type="match status" value="1"/>
</dbReference>
<dbReference type="Proteomes" id="UP000254720">
    <property type="component" value="Unassembled WGS sequence"/>
</dbReference>
<dbReference type="Gene3D" id="3.30.1200.10">
    <property type="entry name" value="YggU-like"/>
    <property type="match status" value="1"/>
</dbReference>
<keyword evidence="4" id="KW-1185">Reference proteome</keyword>
<organism evidence="3 4">
    <name type="scientific">Aquicella lusitana</name>
    <dbReference type="NCBI Taxonomy" id="254246"/>
    <lineage>
        <taxon>Bacteria</taxon>
        <taxon>Pseudomonadati</taxon>
        <taxon>Pseudomonadota</taxon>
        <taxon>Gammaproteobacteria</taxon>
        <taxon>Legionellales</taxon>
        <taxon>Coxiellaceae</taxon>
        <taxon>Aquicella</taxon>
    </lineage>
</organism>
<comment type="similarity">
    <text evidence="1 2">Belongs to the UPF0235 family.</text>
</comment>
<dbReference type="InterPro" id="IPR003746">
    <property type="entry name" value="DUF167"/>
</dbReference>
<dbReference type="PANTHER" id="PTHR13420">
    <property type="entry name" value="UPF0235 PROTEIN C15ORF40"/>
    <property type="match status" value="1"/>
</dbReference>